<sequence length="268" mass="29704">MATGHLSPRYAEQFTPDVSKSTIVMRPLSTGMKVFKITKVLSYFFGSLLFQLGSIYFYPKYSILWGGKGGLFGSWAFVIGCVFFMLGTNMDFIDTIRNNSGTTTRQILNAYNGLMYVMAGVIFELGAVYFLPDWYAKAPSLGCWAFLLGSIQFCLAALGDIAFILITHEDPKQSGIKLRNLYCWGTVAALGTFIGALLFILGSWFYLPRFIAQEDTVKAEASMYKSINFYTVGSVFFIINSLAQIPDVLASFKAGRPIVVTKEGVDHV</sequence>
<dbReference type="InterPro" id="IPR025424">
    <property type="entry name" value="YrhK_domain"/>
</dbReference>
<dbReference type="EnsemblProtists" id="PYU1_T002625">
    <property type="protein sequence ID" value="PYU1_T002625"/>
    <property type="gene ID" value="PYU1_G002622"/>
</dbReference>
<feature type="transmembrane region" description="Helical" evidence="1">
    <location>
        <begin position="71"/>
        <end position="92"/>
    </location>
</feature>
<feature type="transmembrane region" description="Helical" evidence="1">
    <location>
        <begin position="113"/>
        <end position="132"/>
    </location>
</feature>
<evidence type="ECO:0000259" key="2">
    <source>
        <dbReference type="Pfam" id="PF14145"/>
    </source>
</evidence>
<evidence type="ECO:0000313" key="3">
    <source>
        <dbReference type="EnsemblProtists" id="PYU1_T002625"/>
    </source>
</evidence>
<feature type="domain" description="YrhK" evidence="2">
    <location>
        <begin position="34"/>
        <end position="95"/>
    </location>
</feature>
<dbReference type="VEuPathDB" id="FungiDB:PYU1_G002622"/>
<protein>
    <recommendedName>
        <fullName evidence="2">YrhK domain-containing protein</fullName>
    </recommendedName>
</protein>
<reference evidence="4" key="2">
    <citation type="submission" date="2010-04" db="EMBL/GenBank/DDBJ databases">
        <authorList>
            <person name="Buell R."/>
            <person name="Hamilton J."/>
            <person name="Hostetler J."/>
        </authorList>
    </citation>
    <scope>NUCLEOTIDE SEQUENCE [LARGE SCALE GENOMIC DNA]</scope>
    <source>
        <strain evidence="4">DAOM:BR144</strain>
    </source>
</reference>
<organism evidence="3 4">
    <name type="scientific">Globisporangium ultimum (strain ATCC 200006 / CBS 805.95 / DAOM BR144)</name>
    <name type="common">Pythium ultimum</name>
    <dbReference type="NCBI Taxonomy" id="431595"/>
    <lineage>
        <taxon>Eukaryota</taxon>
        <taxon>Sar</taxon>
        <taxon>Stramenopiles</taxon>
        <taxon>Oomycota</taxon>
        <taxon>Peronosporomycetes</taxon>
        <taxon>Pythiales</taxon>
        <taxon>Pythiaceae</taxon>
        <taxon>Globisporangium</taxon>
    </lineage>
</organism>
<dbReference type="InParanoid" id="K3WCD4"/>
<evidence type="ECO:0000256" key="1">
    <source>
        <dbReference type="SAM" id="Phobius"/>
    </source>
</evidence>
<keyword evidence="1" id="KW-0812">Transmembrane</keyword>
<accession>K3WCD4</accession>
<feature type="transmembrane region" description="Helical" evidence="1">
    <location>
        <begin position="40"/>
        <end position="59"/>
    </location>
</feature>
<dbReference type="AlphaFoldDB" id="K3WCD4"/>
<dbReference type="HOGENOM" id="CLU_073479_0_0_1"/>
<evidence type="ECO:0000313" key="4">
    <source>
        <dbReference type="Proteomes" id="UP000019132"/>
    </source>
</evidence>
<feature type="transmembrane region" description="Helical" evidence="1">
    <location>
        <begin position="187"/>
        <end position="207"/>
    </location>
</feature>
<keyword evidence="1" id="KW-1133">Transmembrane helix</keyword>
<name>K3WCD4_GLOUD</name>
<feature type="transmembrane region" description="Helical" evidence="1">
    <location>
        <begin position="144"/>
        <end position="166"/>
    </location>
</feature>
<proteinExistence type="predicted"/>
<reference evidence="3" key="3">
    <citation type="submission" date="2014-11" db="UniProtKB">
        <authorList>
            <consortium name="EnsemblProtists"/>
        </authorList>
    </citation>
    <scope>IDENTIFICATION</scope>
    <source>
        <strain evidence="3">DAOM BR144</strain>
    </source>
</reference>
<feature type="transmembrane region" description="Helical" evidence="1">
    <location>
        <begin position="227"/>
        <end position="243"/>
    </location>
</feature>
<dbReference type="Proteomes" id="UP000019132">
    <property type="component" value="Unassembled WGS sequence"/>
</dbReference>
<reference evidence="4" key="1">
    <citation type="journal article" date="2010" name="Genome Biol.">
        <title>Genome sequence of the necrotrophic plant pathogen Pythium ultimum reveals original pathogenicity mechanisms and effector repertoire.</title>
        <authorList>
            <person name="Levesque C.A."/>
            <person name="Brouwer H."/>
            <person name="Cano L."/>
            <person name="Hamilton J.P."/>
            <person name="Holt C."/>
            <person name="Huitema E."/>
            <person name="Raffaele S."/>
            <person name="Robideau G.P."/>
            <person name="Thines M."/>
            <person name="Win J."/>
            <person name="Zerillo M.M."/>
            <person name="Beakes G.W."/>
            <person name="Boore J.L."/>
            <person name="Busam D."/>
            <person name="Dumas B."/>
            <person name="Ferriera S."/>
            <person name="Fuerstenberg S.I."/>
            <person name="Gachon C.M."/>
            <person name="Gaulin E."/>
            <person name="Govers F."/>
            <person name="Grenville-Briggs L."/>
            <person name="Horner N."/>
            <person name="Hostetler J."/>
            <person name="Jiang R.H."/>
            <person name="Johnson J."/>
            <person name="Krajaejun T."/>
            <person name="Lin H."/>
            <person name="Meijer H.J."/>
            <person name="Moore B."/>
            <person name="Morris P."/>
            <person name="Phuntmart V."/>
            <person name="Puiu D."/>
            <person name="Shetty J."/>
            <person name="Stajich J.E."/>
            <person name="Tripathy S."/>
            <person name="Wawra S."/>
            <person name="van West P."/>
            <person name="Whitty B.R."/>
            <person name="Coutinho P.M."/>
            <person name="Henrissat B."/>
            <person name="Martin F."/>
            <person name="Thomas P.D."/>
            <person name="Tyler B.M."/>
            <person name="De Vries R.P."/>
            <person name="Kamoun S."/>
            <person name="Yandell M."/>
            <person name="Tisserat N."/>
            <person name="Buell C.R."/>
        </authorList>
    </citation>
    <scope>NUCLEOTIDE SEQUENCE</scope>
    <source>
        <strain evidence="4">DAOM:BR144</strain>
    </source>
</reference>
<dbReference type="Pfam" id="PF14145">
    <property type="entry name" value="YrhK"/>
    <property type="match status" value="2"/>
</dbReference>
<dbReference type="OMA" id="GAYCYLL"/>
<feature type="domain" description="YrhK" evidence="2">
    <location>
        <begin position="108"/>
        <end position="162"/>
    </location>
</feature>
<keyword evidence="1" id="KW-0472">Membrane</keyword>
<keyword evidence="4" id="KW-1185">Reference proteome</keyword>
<dbReference type="eggNOG" id="ENOG502RYT1">
    <property type="taxonomic scope" value="Eukaryota"/>
</dbReference>